<protein>
    <submittedName>
        <fullName evidence="2">18046_t:CDS:1</fullName>
    </submittedName>
</protein>
<feature type="transmembrane region" description="Helical" evidence="1">
    <location>
        <begin position="20"/>
        <end position="43"/>
    </location>
</feature>
<organism evidence="2 3">
    <name type="scientific">Acaulospora morrowiae</name>
    <dbReference type="NCBI Taxonomy" id="94023"/>
    <lineage>
        <taxon>Eukaryota</taxon>
        <taxon>Fungi</taxon>
        <taxon>Fungi incertae sedis</taxon>
        <taxon>Mucoromycota</taxon>
        <taxon>Glomeromycotina</taxon>
        <taxon>Glomeromycetes</taxon>
        <taxon>Diversisporales</taxon>
        <taxon>Acaulosporaceae</taxon>
        <taxon>Acaulospora</taxon>
    </lineage>
</organism>
<comment type="caution">
    <text evidence="2">The sequence shown here is derived from an EMBL/GenBank/DDBJ whole genome shotgun (WGS) entry which is preliminary data.</text>
</comment>
<name>A0A9N9JGJ4_9GLOM</name>
<keyword evidence="1" id="KW-0472">Membrane</keyword>
<dbReference type="InterPro" id="IPR044890">
    <property type="entry name" value="TMEM14_sf"/>
</dbReference>
<evidence type="ECO:0000256" key="1">
    <source>
        <dbReference type="SAM" id="Phobius"/>
    </source>
</evidence>
<feature type="non-terminal residue" evidence="2">
    <location>
        <position position="1"/>
    </location>
</feature>
<keyword evidence="1" id="KW-0812">Transmembrane</keyword>
<proteinExistence type="predicted"/>
<evidence type="ECO:0000313" key="2">
    <source>
        <dbReference type="EMBL" id="CAG8777510.1"/>
    </source>
</evidence>
<evidence type="ECO:0000313" key="3">
    <source>
        <dbReference type="Proteomes" id="UP000789342"/>
    </source>
</evidence>
<accession>A0A9N9JGJ4</accession>
<dbReference type="EMBL" id="CAJVPV010050259">
    <property type="protein sequence ID" value="CAG8777510.1"/>
    <property type="molecule type" value="Genomic_DNA"/>
</dbReference>
<dbReference type="Proteomes" id="UP000789342">
    <property type="component" value="Unassembled WGS sequence"/>
</dbReference>
<keyword evidence="3" id="KW-1185">Reference proteome</keyword>
<feature type="non-terminal residue" evidence="2">
    <location>
        <position position="65"/>
    </location>
</feature>
<keyword evidence="1" id="KW-1133">Transmembrane helix</keyword>
<sequence>ATIQKTLLDLSKRSPYIPMFPILFLVAYTSLFYAVVSVLLLVVMGSRFYISRKIMSSGVVIIFRQ</sequence>
<dbReference type="AlphaFoldDB" id="A0A9N9JGJ4"/>
<reference evidence="2" key="1">
    <citation type="submission" date="2021-06" db="EMBL/GenBank/DDBJ databases">
        <authorList>
            <person name="Kallberg Y."/>
            <person name="Tangrot J."/>
            <person name="Rosling A."/>
        </authorList>
    </citation>
    <scope>NUCLEOTIDE SEQUENCE</scope>
    <source>
        <strain evidence="2">CL551</strain>
    </source>
</reference>
<gene>
    <name evidence="2" type="ORF">AMORRO_LOCUS17041</name>
</gene>
<dbReference type="Gene3D" id="1.10.10.1740">
    <property type="entry name" value="Transmembrane protein 14-like"/>
    <property type="match status" value="1"/>
</dbReference>